<sequence>MKKLMMMAVILLAGVGSVMAQSDYKRGLFNHVGLNVGAGTEGISVGVAAPVTNFLEVEAGVNIMPSFKLSGDLDVDYDSSSLPQVSGVNYPNPATIHVDGDFSRTTFNVKANLYPFGGGSKFFIAAGLSIGGEKIAEVTGSCDELREISQKLPTQEMKDQFHQVVVSTANANLGGYKLELDENYNVQGDIRCKNVRPYLGLGFGRLVPKNRIGCRFELGCQFMGKLKVYQNGNEIDINKALEDAGEDDLSKFVKDLKVYPVLKFSLTGRIL</sequence>
<keyword evidence="1" id="KW-0732">Signal</keyword>
<dbReference type="RefSeq" id="WP_118079106.1">
    <property type="nucleotide sequence ID" value="NZ_QRYP01000004.1"/>
</dbReference>
<organism evidence="2 3">
    <name type="scientific">Segatella copri</name>
    <dbReference type="NCBI Taxonomy" id="165179"/>
    <lineage>
        <taxon>Bacteria</taxon>
        <taxon>Pseudomonadati</taxon>
        <taxon>Bacteroidota</taxon>
        <taxon>Bacteroidia</taxon>
        <taxon>Bacteroidales</taxon>
        <taxon>Prevotellaceae</taxon>
        <taxon>Segatella</taxon>
    </lineage>
</organism>
<name>A0AA92TTD2_9BACT</name>
<evidence type="ECO:0008006" key="4">
    <source>
        <dbReference type="Google" id="ProtNLM"/>
    </source>
</evidence>
<gene>
    <name evidence="2" type="ORF">DWW35_03010</name>
</gene>
<evidence type="ECO:0000313" key="2">
    <source>
        <dbReference type="EMBL" id="RGU99940.1"/>
    </source>
</evidence>
<proteinExistence type="predicted"/>
<protein>
    <recommendedName>
        <fullName evidence="4">PorT family protein</fullName>
    </recommendedName>
</protein>
<feature type="signal peptide" evidence="1">
    <location>
        <begin position="1"/>
        <end position="20"/>
    </location>
</feature>
<evidence type="ECO:0000256" key="1">
    <source>
        <dbReference type="SAM" id="SignalP"/>
    </source>
</evidence>
<reference evidence="2 3" key="1">
    <citation type="submission" date="2018-08" db="EMBL/GenBank/DDBJ databases">
        <title>A genome reference for cultivated species of the human gut microbiota.</title>
        <authorList>
            <person name="Zou Y."/>
            <person name="Xue W."/>
            <person name="Luo G."/>
        </authorList>
    </citation>
    <scope>NUCLEOTIDE SEQUENCE [LARGE SCALE GENOMIC DNA]</scope>
    <source>
        <strain evidence="2 3">AF15-25</strain>
    </source>
</reference>
<dbReference type="Proteomes" id="UP000285236">
    <property type="component" value="Unassembled WGS sequence"/>
</dbReference>
<dbReference type="EMBL" id="QRYP01000004">
    <property type="protein sequence ID" value="RGU99940.1"/>
    <property type="molecule type" value="Genomic_DNA"/>
</dbReference>
<feature type="chain" id="PRO_5041641929" description="PorT family protein" evidence="1">
    <location>
        <begin position="21"/>
        <end position="271"/>
    </location>
</feature>
<comment type="caution">
    <text evidence="2">The sequence shown here is derived from an EMBL/GenBank/DDBJ whole genome shotgun (WGS) entry which is preliminary data.</text>
</comment>
<dbReference type="AlphaFoldDB" id="A0AA92TTD2"/>
<evidence type="ECO:0000313" key="3">
    <source>
        <dbReference type="Proteomes" id="UP000285236"/>
    </source>
</evidence>
<accession>A0AA92TTD2</accession>
<dbReference type="Gene3D" id="2.40.160.170">
    <property type="match status" value="1"/>
</dbReference>